<evidence type="ECO:0000313" key="2">
    <source>
        <dbReference type="EMBL" id="UQC78715.1"/>
    </source>
</evidence>
<feature type="region of interest" description="Disordered" evidence="1">
    <location>
        <begin position="289"/>
        <end position="309"/>
    </location>
</feature>
<reference evidence="2" key="1">
    <citation type="journal article" date="2021" name="Mol. Plant Microbe Interact.">
        <title>Complete Genome Sequence of the Plant-Pathogenic Fungus Colletotrichum lupini.</title>
        <authorList>
            <person name="Baroncelli R."/>
            <person name="Pensec F."/>
            <person name="Da Lio D."/>
            <person name="Boufleur T."/>
            <person name="Vicente I."/>
            <person name="Sarrocco S."/>
            <person name="Picot A."/>
            <person name="Baraldi E."/>
            <person name="Sukno S."/>
            <person name="Thon M."/>
            <person name="Le Floch G."/>
        </authorList>
    </citation>
    <scope>NUCLEOTIDE SEQUENCE</scope>
    <source>
        <strain evidence="2">IMI 504893</strain>
    </source>
</reference>
<protein>
    <recommendedName>
        <fullName evidence="4">N-acetyltransferase domain-containing protein</fullName>
    </recommendedName>
</protein>
<dbReference type="Proteomes" id="UP000830671">
    <property type="component" value="Chromosome 2"/>
</dbReference>
<feature type="compositionally biased region" description="Basic residues" evidence="1">
    <location>
        <begin position="1030"/>
        <end position="1039"/>
    </location>
</feature>
<feature type="compositionally biased region" description="Polar residues" evidence="1">
    <location>
        <begin position="543"/>
        <end position="555"/>
    </location>
</feature>
<feature type="region of interest" description="Disordered" evidence="1">
    <location>
        <begin position="1027"/>
        <end position="1065"/>
    </location>
</feature>
<name>A0A9Q8SKR3_9PEZI</name>
<evidence type="ECO:0000313" key="3">
    <source>
        <dbReference type="Proteomes" id="UP000830671"/>
    </source>
</evidence>
<proteinExistence type="predicted"/>
<dbReference type="KEGG" id="clup:CLUP02_04192"/>
<feature type="region of interest" description="Disordered" evidence="1">
    <location>
        <begin position="216"/>
        <end position="265"/>
    </location>
</feature>
<dbReference type="InterPro" id="IPR016181">
    <property type="entry name" value="Acyl_CoA_acyltransferase"/>
</dbReference>
<feature type="compositionally biased region" description="Polar residues" evidence="1">
    <location>
        <begin position="607"/>
        <end position="619"/>
    </location>
</feature>
<feature type="compositionally biased region" description="Basic residues" evidence="1">
    <location>
        <begin position="519"/>
        <end position="530"/>
    </location>
</feature>
<keyword evidence="3" id="KW-1185">Reference proteome</keyword>
<evidence type="ECO:0008006" key="4">
    <source>
        <dbReference type="Google" id="ProtNLM"/>
    </source>
</evidence>
<dbReference type="GeneID" id="73338218"/>
<dbReference type="Gene3D" id="3.40.630.30">
    <property type="match status" value="1"/>
</dbReference>
<dbReference type="SUPFAM" id="SSF55729">
    <property type="entry name" value="Acyl-CoA N-acyltransferases (Nat)"/>
    <property type="match status" value="1"/>
</dbReference>
<accession>A0A9Q8SKR3</accession>
<organism evidence="2 3">
    <name type="scientific">Colletotrichum lupini</name>
    <dbReference type="NCBI Taxonomy" id="145971"/>
    <lineage>
        <taxon>Eukaryota</taxon>
        <taxon>Fungi</taxon>
        <taxon>Dikarya</taxon>
        <taxon>Ascomycota</taxon>
        <taxon>Pezizomycotina</taxon>
        <taxon>Sordariomycetes</taxon>
        <taxon>Hypocreomycetidae</taxon>
        <taxon>Glomerellales</taxon>
        <taxon>Glomerellaceae</taxon>
        <taxon>Colletotrichum</taxon>
        <taxon>Colletotrichum acutatum species complex</taxon>
    </lineage>
</organism>
<feature type="region of interest" description="Disordered" evidence="1">
    <location>
        <begin position="595"/>
        <end position="633"/>
    </location>
</feature>
<feature type="compositionally biased region" description="Basic and acidic residues" evidence="1">
    <location>
        <begin position="296"/>
        <end position="309"/>
    </location>
</feature>
<feature type="region of interest" description="Disordered" evidence="1">
    <location>
        <begin position="487"/>
        <end position="569"/>
    </location>
</feature>
<dbReference type="AlphaFoldDB" id="A0A9Q8SKR3"/>
<feature type="compositionally biased region" description="Basic and acidic residues" evidence="1">
    <location>
        <begin position="1040"/>
        <end position="1057"/>
    </location>
</feature>
<feature type="compositionally biased region" description="Basic and acidic residues" evidence="1">
    <location>
        <begin position="226"/>
        <end position="237"/>
    </location>
</feature>
<gene>
    <name evidence="2" type="ORF">CLUP02_04192</name>
</gene>
<dbReference type="EMBL" id="CP019474">
    <property type="protein sequence ID" value="UQC78715.1"/>
    <property type="molecule type" value="Genomic_DNA"/>
</dbReference>
<dbReference type="RefSeq" id="XP_049140351.1">
    <property type="nucleotide sequence ID" value="XM_049283208.1"/>
</dbReference>
<sequence>MIYQRDLVGVSWTKEMNRIAFKRKSFQASLEPDFYQWKWSVRTHIFGMRCAVVPSSDLPRNFTFKIFPTAHPTHFPSSLRCISDPTLPFLTQTATHRKLLTSLELSILFIDRRGFKIHLCFRVPWFKSDALSPYNLAQILLDVSALLHQHCRNQQLGSLSLAKAHTGYKMPDSKGGITPDKKTGGNIIHFSHVEKNRGRSLNIRLSASAKPFIPAKLSGEDATPLSHDEKDHAKDLDLSISIPKGPVTNEEQTGEDENQSRHGENKCGKFECIDLTTSNLADSIILKNQTGNKENQSSHEEGSRGEHLLLKFSKEPVSTEKRANDNKSQCSYDEEYRGEGISRVDSPYPWSSVGLYPQEAGSARFTFYPPSPAVAVSSANGKAQAAALSSSSPSGKLTQPIGRSTSIRWVMNLPVPQRRLTPPAFLNNPTSSPGARRISFEFNTRRAPGGDIYNAGLENADYDYLAERRAYVARSFERTRRQREAKIAAQRSKIQSDADDDENDTMASTLPMPSDYIPPHKRLAKTKAKAGAKVESKIEDPVTESQGPATTTSYYAESDTASSTDDASSRIALSGTLNKSAPLTPMALENLPERMGVTTKSKKSHSSWDVSNNGRASSGQDREDSNGVARSETKVTGTPSFITWLYTLDGPLVTSFLDENQDHHHHDVSTDTGKLIDRIEQPPTKADIMDEKNMTPEMIQRRREWTSNLLVHREIMVRQNIAIRQRLQEEERAHHEMAILRDRDYKKDAASPTKMKTVVAPTLDESSRLADCVLRPAQPSDAGACAEMYNLAVGKDPLVTDTYPVSVERFEYIMIECKRQKLPFIVATTKTTDLKDPGNWPSRDAYRQYMKWMQSQPVKVSSPETTVYGFAYLRPYETGIGGLTGNATPTVKATIFVHPEHRRDRIGSALLHQLLSQVSILYHGFVECQWADPKAGEDAFYKPDFRNIHRVVVHTMAQSEGGQGLKWMDDFMSSFQFEKAGRLNQVYKVKQPHGADWYDQVIWQHWANKIPCKTFYVADDSECSYDYPGKRHSPGARRAKSPDAPEDQQHDDGSHDSDSDDVFGA</sequence>
<evidence type="ECO:0000256" key="1">
    <source>
        <dbReference type="SAM" id="MobiDB-lite"/>
    </source>
</evidence>